<organism evidence="6 7">
    <name type="scientific">Plectus sambesii</name>
    <dbReference type="NCBI Taxonomy" id="2011161"/>
    <lineage>
        <taxon>Eukaryota</taxon>
        <taxon>Metazoa</taxon>
        <taxon>Ecdysozoa</taxon>
        <taxon>Nematoda</taxon>
        <taxon>Chromadorea</taxon>
        <taxon>Plectida</taxon>
        <taxon>Plectina</taxon>
        <taxon>Plectoidea</taxon>
        <taxon>Plectidae</taxon>
        <taxon>Plectus</taxon>
    </lineage>
</organism>
<evidence type="ECO:0000256" key="1">
    <source>
        <dbReference type="ARBA" id="ARBA00022729"/>
    </source>
</evidence>
<keyword evidence="6" id="KW-1185">Reference proteome</keyword>
<name>A0A914W3C8_9BILA</name>
<reference evidence="7" key="1">
    <citation type="submission" date="2022-11" db="UniProtKB">
        <authorList>
            <consortium name="WormBaseParasite"/>
        </authorList>
    </citation>
    <scope>IDENTIFICATION</scope>
</reference>
<feature type="domain" description="EF-hand" evidence="5">
    <location>
        <begin position="119"/>
        <end position="149"/>
    </location>
</feature>
<feature type="domain" description="EF-hand" evidence="5">
    <location>
        <begin position="69"/>
        <end position="104"/>
    </location>
</feature>
<dbReference type="PANTHER" id="PTHR23104:SF12">
    <property type="entry name" value="EF-HAND DOMAIN-CONTAINING PROTEIN"/>
    <property type="match status" value="1"/>
</dbReference>
<dbReference type="InterPro" id="IPR018247">
    <property type="entry name" value="EF_Hand_1_Ca_BS"/>
</dbReference>
<dbReference type="PROSITE" id="PS00018">
    <property type="entry name" value="EF_HAND_1"/>
    <property type="match status" value="2"/>
</dbReference>
<keyword evidence="3" id="KW-0106">Calcium</keyword>
<accession>A0A914W3C8</accession>
<feature type="signal peptide" evidence="4">
    <location>
        <begin position="1"/>
        <end position="22"/>
    </location>
</feature>
<dbReference type="SUPFAM" id="SSF47473">
    <property type="entry name" value="EF-hand"/>
    <property type="match status" value="1"/>
</dbReference>
<evidence type="ECO:0000256" key="3">
    <source>
        <dbReference type="ARBA" id="ARBA00022837"/>
    </source>
</evidence>
<proteinExistence type="predicted"/>
<dbReference type="Gene3D" id="1.10.238.10">
    <property type="entry name" value="EF-hand"/>
    <property type="match status" value="1"/>
</dbReference>
<evidence type="ECO:0000313" key="6">
    <source>
        <dbReference type="Proteomes" id="UP000887566"/>
    </source>
</evidence>
<evidence type="ECO:0000259" key="5">
    <source>
        <dbReference type="PROSITE" id="PS50222"/>
    </source>
</evidence>
<keyword evidence="2" id="KW-0677">Repeat</keyword>
<dbReference type="InterPro" id="IPR011992">
    <property type="entry name" value="EF-hand-dom_pair"/>
</dbReference>
<protein>
    <submittedName>
        <fullName evidence="7">EF-hand domain-containing protein</fullName>
    </submittedName>
</protein>
<dbReference type="PROSITE" id="PS50222">
    <property type="entry name" value="EF_HAND_2"/>
    <property type="match status" value="2"/>
</dbReference>
<feature type="chain" id="PRO_5037585925" evidence="4">
    <location>
        <begin position="23"/>
        <end position="149"/>
    </location>
</feature>
<evidence type="ECO:0000256" key="2">
    <source>
        <dbReference type="ARBA" id="ARBA00022737"/>
    </source>
</evidence>
<evidence type="ECO:0000256" key="4">
    <source>
        <dbReference type="SAM" id="SignalP"/>
    </source>
</evidence>
<sequence length="149" mass="17052">MRLFGFIFAVLLQLTLADLVRAQQPPPVPAHDDAAASQHKFGAHDEVHDADHIKQHLENQIDTDKLELNEEQKRFHYFSMHDLNKDNRIDGNEIIKAMAHEHTSAMDGNRDQAPLSEAALETLTDSILQEIDYNNDGYVDYAEYIRNLD</sequence>
<dbReference type="Pfam" id="PF13499">
    <property type="entry name" value="EF-hand_7"/>
    <property type="match status" value="1"/>
</dbReference>
<dbReference type="InterPro" id="IPR002048">
    <property type="entry name" value="EF_hand_dom"/>
</dbReference>
<dbReference type="PANTHER" id="PTHR23104">
    <property type="entry name" value="MULTIPLE COAGULATION FACTOR DEFICIENCY PROTEIN 2 NEURAL STEM CELL DERIVED NEURONAL SURVIVAL PROTEIN"/>
    <property type="match status" value="1"/>
</dbReference>
<dbReference type="GO" id="GO:0005509">
    <property type="term" value="F:calcium ion binding"/>
    <property type="evidence" value="ECO:0007669"/>
    <property type="project" value="InterPro"/>
</dbReference>
<dbReference type="InterPro" id="IPR052110">
    <property type="entry name" value="MCFD2-like"/>
</dbReference>
<keyword evidence="1 4" id="KW-0732">Signal</keyword>
<evidence type="ECO:0000313" key="7">
    <source>
        <dbReference type="WBParaSite" id="PSAMB.scaffold3045size19910.g20094.t1"/>
    </source>
</evidence>
<dbReference type="AlphaFoldDB" id="A0A914W3C8"/>
<dbReference type="Proteomes" id="UP000887566">
    <property type="component" value="Unplaced"/>
</dbReference>
<dbReference type="WBParaSite" id="PSAMB.scaffold3045size19910.g20094.t1">
    <property type="protein sequence ID" value="PSAMB.scaffold3045size19910.g20094.t1"/>
    <property type="gene ID" value="PSAMB.scaffold3045size19910.g20094"/>
</dbReference>